<name>A0A3B0Y6X4_9ZZZZ</name>
<dbReference type="PANTHER" id="PTHR21043:SF0">
    <property type="entry name" value="MITOCHONDRIAL ASSEMBLY OF RIBOSOMAL LARGE SUBUNIT PROTEIN 1"/>
    <property type="match status" value="1"/>
</dbReference>
<reference evidence="2" key="1">
    <citation type="submission" date="2018-06" db="EMBL/GenBank/DDBJ databases">
        <authorList>
            <person name="Zhirakovskaya E."/>
        </authorList>
    </citation>
    <scope>NUCLEOTIDE SEQUENCE</scope>
</reference>
<dbReference type="NCBIfam" id="TIGR00090">
    <property type="entry name" value="rsfS_iojap_ybeB"/>
    <property type="match status" value="1"/>
</dbReference>
<gene>
    <name evidence="2" type="ORF">MNBD_GAMMA12-2041</name>
</gene>
<dbReference type="EMBL" id="UOFL01000035">
    <property type="protein sequence ID" value="VAW72153.1"/>
    <property type="molecule type" value="Genomic_DNA"/>
</dbReference>
<dbReference type="SUPFAM" id="SSF81301">
    <property type="entry name" value="Nucleotidyltransferase"/>
    <property type="match status" value="1"/>
</dbReference>
<dbReference type="GO" id="GO:0043023">
    <property type="term" value="F:ribosomal large subunit binding"/>
    <property type="evidence" value="ECO:0007669"/>
    <property type="project" value="TreeGrafter"/>
</dbReference>
<evidence type="ECO:0000256" key="1">
    <source>
        <dbReference type="ARBA" id="ARBA00010574"/>
    </source>
</evidence>
<dbReference type="GO" id="GO:0017148">
    <property type="term" value="P:negative regulation of translation"/>
    <property type="evidence" value="ECO:0007669"/>
    <property type="project" value="TreeGrafter"/>
</dbReference>
<organism evidence="2">
    <name type="scientific">hydrothermal vent metagenome</name>
    <dbReference type="NCBI Taxonomy" id="652676"/>
    <lineage>
        <taxon>unclassified sequences</taxon>
        <taxon>metagenomes</taxon>
        <taxon>ecological metagenomes</taxon>
    </lineage>
</organism>
<dbReference type="InterPro" id="IPR004394">
    <property type="entry name" value="Iojap/RsfS/C7orf30"/>
</dbReference>
<protein>
    <submittedName>
        <fullName evidence="2">Ribosomal silencing factor RsfA</fullName>
    </submittedName>
</protein>
<sequence length="117" mass="12924">MNTDELQKIVQKALEDIKAGDIKVLDVIDISSVTDRMVIATGYSTRHVKSIADSVIEAVKKNGCKVLGMEGEKACDWILVDIGDVVLHVMLADVREFYALEKLWAVKDGDDNKDMTA</sequence>
<comment type="similarity">
    <text evidence="1">Belongs to the Iojap/RsfS family.</text>
</comment>
<dbReference type="AlphaFoldDB" id="A0A3B0Y6X4"/>
<dbReference type="PANTHER" id="PTHR21043">
    <property type="entry name" value="IOJAP SUPERFAMILY ORTHOLOG"/>
    <property type="match status" value="1"/>
</dbReference>
<dbReference type="HAMAP" id="MF_01477">
    <property type="entry name" value="Iojap_RsfS"/>
    <property type="match status" value="1"/>
</dbReference>
<proteinExistence type="inferred from homology"/>
<dbReference type="Pfam" id="PF02410">
    <property type="entry name" value="RsfS"/>
    <property type="match status" value="1"/>
</dbReference>
<accession>A0A3B0Y6X4</accession>
<evidence type="ECO:0000313" key="2">
    <source>
        <dbReference type="EMBL" id="VAW72153.1"/>
    </source>
</evidence>
<dbReference type="Gene3D" id="3.30.460.10">
    <property type="entry name" value="Beta Polymerase, domain 2"/>
    <property type="match status" value="1"/>
</dbReference>
<dbReference type="GO" id="GO:0090071">
    <property type="term" value="P:negative regulation of ribosome biogenesis"/>
    <property type="evidence" value="ECO:0007669"/>
    <property type="project" value="TreeGrafter"/>
</dbReference>
<dbReference type="InterPro" id="IPR043519">
    <property type="entry name" value="NT_sf"/>
</dbReference>